<dbReference type="Proteomes" id="UP000256328">
    <property type="component" value="Unassembled WGS sequence"/>
</dbReference>
<organism evidence="2 3">
    <name type="scientific">Coleophoma crateriformis</name>
    <dbReference type="NCBI Taxonomy" id="565419"/>
    <lineage>
        <taxon>Eukaryota</taxon>
        <taxon>Fungi</taxon>
        <taxon>Dikarya</taxon>
        <taxon>Ascomycota</taxon>
        <taxon>Pezizomycotina</taxon>
        <taxon>Leotiomycetes</taxon>
        <taxon>Helotiales</taxon>
        <taxon>Dermateaceae</taxon>
        <taxon>Coleophoma</taxon>
    </lineage>
</organism>
<dbReference type="OrthoDB" id="10329017at2759"/>
<name>A0A3D8RNY3_9HELO</name>
<gene>
    <name evidence="2" type="ORF">BP5796_06598</name>
</gene>
<reference evidence="2 3" key="1">
    <citation type="journal article" date="2018" name="IMA Fungus">
        <title>IMA Genome-F 9: Draft genome sequence of Annulohypoxylon stygium, Aspergillus mulundensis, Berkeleyomyces basicola (syn. Thielaviopsis basicola), Ceratocystis smalleyi, two Cercospora beticola strains, Coleophoma cylindrospora, Fusarium fracticaudum, Phialophora cf. hyalina, and Morchella septimelata.</title>
        <authorList>
            <person name="Wingfield B.D."/>
            <person name="Bills G.F."/>
            <person name="Dong Y."/>
            <person name="Huang W."/>
            <person name="Nel W.J."/>
            <person name="Swalarsk-Parry B.S."/>
            <person name="Vaghefi N."/>
            <person name="Wilken P.M."/>
            <person name="An Z."/>
            <person name="de Beer Z.W."/>
            <person name="De Vos L."/>
            <person name="Chen L."/>
            <person name="Duong T.A."/>
            <person name="Gao Y."/>
            <person name="Hammerbacher A."/>
            <person name="Kikkert J.R."/>
            <person name="Li Y."/>
            <person name="Li H."/>
            <person name="Li K."/>
            <person name="Li Q."/>
            <person name="Liu X."/>
            <person name="Ma X."/>
            <person name="Naidoo K."/>
            <person name="Pethybridge S.J."/>
            <person name="Sun J."/>
            <person name="Steenkamp E.T."/>
            <person name="van der Nest M.A."/>
            <person name="van Wyk S."/>
            <person name="Wingfield M.J."/>
            <person name="Xiong C."/>
            <person name="Yue Q."/>
            <person name="Zhang X."/>
        </authorList>
    </citation>
    <scope>NUCLEOTIDE SEQUENCE [LARGE SCALE GENOMIC DNA]</scope>
    <source>
        <strain evidence="2 3">BP5796</strain>
    </source>
</reference>
<proteinExistence type="predicted"/>
<dbReference type="EMBL" id="PDLN01000009">
    <property type="protein sequence ID" value="RDW75777.1"/>
    <property type="molecule type" value="Genomic_DNA"/>
</dbReference>
<sequence>MSQPNSSTMAATSTAKVKIQFGDLPFVEKTPYSSSQIVSSASDNKTVSSALNHLVPAQENSSPPPPPYTMPPTEFIPSSSRVPTFPVVTLPPATMATLPPAPMAARKPPVRTAHITSGTSSKWQSDFIAAKAEIPTGFVGSPVIPATFEEWLEHKFLLAKVLQEENKDWREALGEGVAAWVEALEDGEVDSQVEVEQEKSDKAVSRKDGKKPATVASRTDSAKLPKEVNVEDWLSDDILASESNARAKKTERTFLSTKITKLFGGKIMRSRGYGAVLVDETCFGPDSDRANKYARFPTRRQFHDAGDNNAAEGFDRVFPAPVFTYRENEQQKLRKRHLLQIQPAYIPRSQSHGLLVAFAPTSDNLDCMSEQAHSQFYGSLAV</sequence>
<evidence type="ECO:0000256" key="1">
    <source>
        <dbReference type="SAM" id="MobiDB-lite"/>
    </source>
</evidence>
<keyword evidence="3" id="KW-1185">Reference proteome</keyword>
<feature type="compositionally biased region" description="Basic and acidic residues" evidence="1">
    <location>
        <begin position="196"/>
        <end position="211"/>
    </location>
</feature>
<protein>
    <submittedName>
        <fullName evidence="2">Uncharacterized protein</fullName>
    </submittedName>
</protein>
<dbReference type="AlphaFoldDB" id="A0A3D8RNY3"/>
<evidence type="ECO:0000313" key="2">
    <source>
        <dbReference type="EMBL" id="RDW75777.1"/>
    </source>
</evidence>
<evidence type="ECO:0000313" key="3">
    <source>
        <dbReference type="Proteomes" id="UP000256328"/>
    </source>
</evidence>
<feature type="region of interest" description="Disordered" evidence="1">
    <location>
        <begin position="191"/>
        <end position="222"/>
    </location>
</feature>
<accession>A0A3D8RNY3</accession>
<comment type="caution">
    <text evidence="2">The sequence shown here is derived from an EMBL/GenBank/DDBJ whole genome shotgun (WGS) entry which is preliminary data.</text>
</comment>